<dbReference type="Pfam" id="PF00098">
    <property type="entry name" value="zf-CCHC"/>
    <property type="match status" value="1"/>
</dbReference>
<dbReference type="Pfam" id="PF00271">
    <property type="entry name" value="Helicase_C"/>
    <property type="match status" value="1"/>
</dbReference>
<organism evidence="14 15">
    <name type="scientific">Labeo rohita</name>
    <name type="common">Indian major carp</name>
    <name type="synonym">Cyprinus rohita</name>
    <dbReference type="NCBI Taxonomy" id="84645"/>
    <lineage>
        <taxon>Eukaryota</taxon>
        <taxon>Metazoa</taxon>
        <taxon>Chordata</taxon>
        <taxon>Craniata</taxon>
        <taxon>Vertebrata</taxon>
        <taxon>Euteleostomi</taxon>
        <taxon>Actinopterygii</taxon>
        <taxon>Neopterygii</taxon>
        <taxon>Teleostei</taxon>
        <taxon>Ostariophysi</taxon>
        <taxon>Cypriniformes</taxon>
        <taxon>Cyprinidae</taxon>
        <taxon>Labeoninae</taxon>
        <taxon>Labeonini</taxon>
        <taxon>Labeo</taxon>
    </lineage>
</organism>
<dbReference type="InterPro" id="IPR011545">
    <property type="entry name" value="DEAD/DEAH_box_helicase_dom"/>
</dbReference>
<dbReference type="SMART" id="SM00343">
    <property type="entry name" value="ZnF_C2HC"/>
    <property type="match status" value="1"/>
</dbReference>
<gene>
    <name evidence="14" type="ORF">H4Q32_006459</name>
</gene>
<dbReference type="Gene3D" id="3.40.50.300">
    <property type="entry name" value="P-loop containing nucleotide triphosphate hydrolases"/>
    <property type="match status" value="2"/>
</dbReference>
<dbReference type="InterPro" id="IPR036875">
    <property type="entry name" value="Znf_CCHC_sf"/>
</dbReference>
<comment type="similarity">
    <text evidence="2">Belongs to the helicase family. RecQ subfamily.</text>
</comment>
<dbReference type="CDD" id="cd18018">
    <property type="entry name" value="DEXHc_RecQ4-like"/>
    <property type="match status" value="1"/>
</dbReference>
<comment type="subcellular location">
    <subcellularLocation>
        <location evidence="1">Nucleus</location>
    </subcellularLocation>
</comment>
<keyword evidence="6" id="KW-0539">Nucleus</keyword>
<feature type="domain" description="CCHC-type" evidence="11">
    <location>
        <begin position="489"/>
        <end position="503"/>
    </location>
</feature>
<dbReference type="SMART" id="SM00487">
    <property type="entry name" value="DEXDc"/>
    <property type="match status" value="1"/>
</dbReference>
<feature type="region of interest" description="Disordered" evidence="10">
    <location>
        <begin position="193"/>
        <end position="394"/>
    </location>
</feature>
<keyword evidence="14" id="KW-0347">Helicase</keyword>
<feature type="compositionally biased region" description="Low complexity" evidence="10">
    <location>
        <begin position="1054"/>
        <end position="1063"/>
    </location>
</feature>
<dbReference type="SUPFAM" id="SSF52540">
    <property type="entry name" value="P-loop containing nucleoside triphosphate hydrolases"/>
    <property type="match status" value="1"/>
</dbReference>
<feature type="domain" description="Helicase C-terminal" evidence="13">
    <location>
        <begin position="813"/>
        <end position="1020"/>
    </location>
</feature>
<feature type="compositionally biased region" description="Polar residues" evidence="10">
    <location>
        <begin position="202"/>
        <end position="215"/>
    </location>
</feature>
<evidence type="ECO:0000256" key="3">
    <source>
        <dbReference type="ARBA" id="ARBA00022741"/>
    </source>
</evidence>
<keyword evidence="15" id="KW-1185">Reference proteome</keyword>
<keyword evidence="3" id="KW-0547">Nucleotide-binding</keyword>
<evidence type="ECO:0000256" key="4">
    <source>
        <dbReference type="ARBA" id="ARBA00022840"/>
    </source>
</evidence>
<evidence type="ECO:0000256" key="5">
    <source>
        <dbReference type="ARBA" id="ARBA00023235"/>
    </source>
</evidence>
<dbReference type="GO" id="GO:0004386">
    <property type="term" value="F:helicase activity"/>
    <property type="evidence" value="ECO:0007669"/>
    <property type="project" value="UniProtKB-KW"/>
</dbReference>
<evidence type="ECO:0000313" key="15">
    <source>
        <dbReference type="Proteomes" id="UP000830375"/>
    </source>
</evidence>
<dbReference type="InterPro" id="IPR014001">
    <property type="entry name" value="Helicase_ATP-bd"/>
</dbReference>
<feature type="domain" description="Helicase ATP-binding" evidence="12">
    <location>
        <begin position="613"/>
        <end position="791"/>
    </location>
</feature>
<dbReference type="Gene3D" id="1.10.10.1460">
    <property type="match status" value="1"/>
</dbReference>
<keyword evidence="9" id="KW-0862">Zinc</keyword>
<reference evidence="14 15" key="1">
    <citation type="submission" date="2022-01" db="EMBL/GenBank/DDBJ databases">
        <title>A high-quality chromosome-level genome assembly of rohu carp, Labeo rohita.</title>
        <authorList>
            <person name="Arick M.A. II"/>
            <person name="Hsu C.-Y."/>
            <person name="Magbanua Z."/>
            <person name="Pechanova O."/>
            <person name="Grover C."/>
            <person name="Miller E."/>
            <person name="Thrash A."/>
            <person name="Ezzel L."/>
            <person name="Alam S."/>
            <person name="Benzie J."/>
            <person name="Hamilton M."/>
            <person name="Karsi A."/>
            <person name="Lawrence M.L."/>
            <person name="Peterson D.G."/>
        </authorList>
    </citation>
    <scope>NUCLEOTIDE SEQUENCE [LARGE SCALE GENOMIC DNA]</scope>
    <source>
        <strain evidence="15">BAU-BD-2019</strain>
        <tissue evidence="14">Blood</tissue>
    </source>
</reference>
<dbReference type="Gene3D" id="4.10.60.10">
    <property type="entry name" value="Zinc finger, CCHC-type"/>
    <property type="match status" value="1"/>
</dbReference>
<feature type="compositionally biased region" description="Basic and acidic residues" evidence="10">
    <location>
        <begin position="356"/>
        <end position="365"/>
    </location>
</feature>
<dbReference type="CDD" id="cd22289">
    <property type="entry name" value="RecQL4_SLD2_NTD"/>
    <property type="match status" value="1"/>
</dbReference>
<dbReference type="Pfam" id="PF11719">
    <property type="entry name" value="Drc1-Sld2"/>
    <property type="match status" value="1"/>
</dbReference>
<evidence type="ECO:0000313" key="14">
    <source>
        <dbReference type="EMBL" id="KAI2653094.1"/>
    </source>
</evidence>
<accession>A0ABQ8LR27</accession>
<dbReference type="InterPro" id="IPR027417">
    <property type="entry name" value="P-loop_NTPase"/>
</dbReference>
<protein>
    <recommendedName>
        <fullName evidence="8">DNA 3'-5' helicase</fullName>
        <ecNumber evidence="8">5.6.2.4</ecNumber>
    </recommendedName>
</protein>
<evidence type="ECO:0000256" key="9">
    <source>
        <dbReference type="PROSITE-ProRule" id="PRU00047"/>
    </source>
</evidence>
<dbReference type="InterPro" id="IPR001878">
    <property type="entry name" value="Znf_CCHC"/>
</dbReference>
<dbReference type="PROSITE" id="PS51194">
    <property type="entry name" value="HELICASE_CTER"/>
    <property type="match status" value="1"/>
</dbReference>
<evidence type="ECO:0000256" key="1">
    <source>
        <dbReference type="ARBA" id="ARBA00004123"/>
    </source>
</evidence>
<evidence type="ECO:0000259" key="11">
    <source>
        <dbReference type="PROSITE" id="PS50158"/>
    </source>
</evidence>
<dbReference type="PROSITE" id="PS51192">
    <property type="entry name" value="HELICASE_ATP_BIND_1"/>
    <property type="match status" value="1"/>
</dbReference>
<dbReference type="EC" id="5.6.2.4" evidence="8"/>
<dbReference type="InterPro" id="IPR021110">
    <property type="entry name" value="DNA_rep_checkpnt_protein"/>
</dbReference>
<dbReference type="PANTHER" id="PTHR13710">
    <property type="entry name" value="DNA HELICASE RECQ FAMILY MEMBER"/>
    <property type="match status" value="1"/>
</dbReference>
<dbReference type="Proteomes" id="UP000830375">
    <property type="component" value="Unassembled WGS sequence"/>
</dbReference>
<evidence type="ECO:0000256" key="6">
    <source>
        <dbReference type="ARBA" id="ARBA00023242"/>
    </source>
</evidence>
<dbReference type="InterPro" id="IPR001650">
    <property type="entry name" value="Helicase_C-like"/>
</dbReference>
<dbReference type="PROSITE" id="PS50158">
    <property type="entry name" value="ZF_CCHC"/>
    <property type="match status" value="1"/>
</dbReference>
<evidence type="ECO:0000259" key="12">
    <source>
        <dbReference type="PROSITE" id="PS51192"/>
    </source>
</evidence>
<evidence type="ECO:0000256" key="7">
    <source>
        <dbReference type="ARBA" id="ARBA00034617"/>
    </source>
</evidence>
<dbReference type="SUPFAM" id="SSF57756">
    <property type="entry name" value="Retrovirus zinc finger-like domains"/>
    <property type="match status" value="1"/>
</dbReference>
<name>A0ABQ8LR27_LABRO</name>
<evidence type="ECO:0000256" key="2">
    <source>
        <dbReference type="ARBA" id="ARBA00005446"/>
    </source>
</evidence>
<comment type="caution">
    <text evidence="14">The sequence shown here is derived from an EMBL/GenBank/DDBJ whole genome shotgun (WGS) entry which is preliminary data.</text>
</comment>
<keyword evidence="9" id="KW-0479">Metal-binding</keyword>
<evidence type="ECO:0000256" key="10">
    <source>
        <dbReference type="SAM" id="MobiDB-lite"/>
    </source>
</evidence>
<feature type="region of interest" description="Disordered" evidence="10">
    <location>
        <begin position="1054"/>
        <end position="1087"/>
    </location>
</feature>
<dbReference type="PANTHER" id="PTHR13710:SF108">
    <property type="entry name" value="ATP-DEPENDENT DNA HELICASE Q4"/>
    <property type="match status" value="1"/>
</dbReference>
<dbReference type="EMBL" id="JACTAM010000019">
    <property type="protein sequence ID" value="KAI2653094.1"/>
    <property type="molecule type" value="Genomic_DNA"/>
</dbReference>
<sequence>MDRYNDVKILLKKWEQSFFQTNNRKPNKDDIDKAPEETRQLYKEYRSLKQAKERNGTGQEAHTKPPESQPSTTERSFSLKKATTPRRTPMKPLKDTPDSSATLTDVETHTPKPANTCPDPSAPPVQTTSTGFEDEPSDPFPSITPSKSWSPAVGSTHKGVERVQFLRQSMTKRFSSVDSGWLARCQVFDEVEEPQKPVAGNSELSKIENSFSQPTVGGETVPNEGQTSPKTSVEKKKPALSENGAQKEPVASLVRNNLVVDAELGSPGPDGGDQVYQKNTAAHMGDDETCSEEPKSASNTKKRKPKARKDQDSGDNPQDEGGKKTKGRKRQREGDDDVDESEEQEGGVKKRRRTKKGEAAEEPQAKKRGKRKGKVEEEDDTASSEKKTTQKRAIPRENLLGEVDEEEARAAAYTMKNTVRARPTKNTDGNFVKINLKKKSHVKGFALRGAALRKQMYMQKFQLKGERFGGGFGRGRGRFGGFNRQGDTCYKCGGTGHWARDCRGRAPVVSSAEQQETQVEEEEFELPTLEEVARATGTLRSEPIDSCEKEDQGAEILLNIIRPDYERPAPPPPMEALYRPKDDGKIQDVPPEVYEALRDFGYKSFRPGQETAIMRILSGLSTLVVLSTGMGKSLCYQLPAYLYAQRSKCITLVVSPLVSLMDDQLSGLPPKLKAACIHSNMSQKQREAAIEKVKAGQVHVLLLSPEALVGGGHSGSGCLPPADQLPPVAFACIDEAHCVSEWSHNFRPCYLRLCKVLRDRLGVRCLLGLTATATLSTALDIARHLDISDQDGIAVRSAAVPHNLQLSVSMDRDKDQALVSLLKGERFGALESVIVYCTRREETSRIAALLRTCLQGVMLRESSKPAPEDEEDNPVGKKKKALARKKIRKPLKWIAEAYHAGMSASERRRVQNNFMCGELRVVVATVAFGMGLDKSDVRGIIHYNMPKSFESYVQEIGRAGRDGHPAHCHLFLDPEGADLHELRRHIYADTVDYYTVKKLVQKVFPPCKCRQIHQKQQDLAQAAEVSDSELLEMEVCEDTDPHQQQQQLIETAAPTDQQPPQTHTPHEHNKPTQMAEEETEESDGLTLSDVRVQRACHTHERAIPMQETVETLDITEESKTHKHRETAQWVELLHPTLSICKLQCYGGPQQLRKITKLCPPVAVALARKRMAGERVESCSYGGTGRSGVHVEFSALSFYFRSYGDLTADELDAVCGFLHSRVMAQERTQLYQLKTCFKAFRSVAYRNCSLCMDDLEESRSQALKELLRDYFDKRRNLDLSKHYQEEELDEEEELNKCKMRDWEVQICADIRGFLSSRSDEKFSGRAVARIFHGIGSPCYPAQTYGRDRRYWRKYIQFDFNEIIRLATQEIIRTR</sequence>
<keyword evidence="14" id="KW-0378">Hydrolase</keyword>
<feature type="compositionally biased region" description="Acidic residues" evidence="10">
    <location>
        <begin position="334"/>
        <end position="345"/>
    </location>
</feature>
<evidence type="ECO:0000256" key="8">
    <source>
        <dbReference type="ARBA" id="ARBA00034808"/>
    </source>
</evidence>
<feature type="region of interest" description="Disordered" evidence="10">
    <location>
        <begin position="861"/>
        <end position="883"/>
    </location>
</feature>
<keyword evidence="4" id="KW-0067">ATP-binding</keyword>
<dbReference type="SMART" id="SM00490">
    <property type="entry name" value="HELICc"/>
    <property type="match status" value="1"/>
</dbReference>
<feature type="compositionally biased region" description="Basic and acidic residues" evidence="10">
    <location>
        <begin position="45"/>
        <end position="65"/>
    </location>
</feature>
<evidence type="ECO:0000259" key="13">
    <source>
        <dbReference type="PROSITE" id="PS51194"/>
    </source>
</evidence>
<dbReference type="Pfam" id="PF00270">
    <property type="entry name" value="DEAD"/>
    <property type="match status" value="1"/>
</dbReference>
<feature type="region of interest" description="Disordered" evidence="10">
    <location>
        <begin position="45"/>
        <end position="156"/>
    </location>
</feature>
<proteinExistence type="inferred from homology"/>
<keyword evidence="9" id="KW-0863">Zinc-finger</keyword>
<keyword evidence="5" id="KW-0413">Isomerase</keyword>
<comment type="catalytic activity">
    <reaction evidence="7">
        <text>Couples ATP hydrolysis with the unwinding of duplex DNA by translocating in the 3'-5' direction.</text>
        <dbReference type="EC" id="5.6.2.4"/>
    </reaction>
</comment>